<dbReference type="AlphaFoldDB" id="A0A8H7CN92"/>
<dbReference type="OrthoDB" id="3223806at2759"/>
<dbReference type="Gene3D" id="3.40.50.1460">
    <property type="match status" value="1"/>
</dbReference>
<comment type="caution">
    <text evidence="5">The sequence shown here is derived from an EMBL/GenBank/DDBJ whole genome shotgun (WGS) entry which is preliminary data.</text>
</comment>
<keyword evidence="2" id="KW-0053">Apoptosis</keyword>
<sequence>MQTTPNPECRVFALIIGIDRYANSDLAPLKGCVNDAQAFRDYLSGSLLVPNTENHIKMLTNEQATRAQILKTFDEHLMKNIRIRDVDSTGSAGDTIIFFFAGHGSRPECTVRGAVESICPHDQNSKDHRGRPVCGIPHWTVNNLLRGLAERKGNNITVIFDTCFSGGLTRIDHGTPRCFPSAFPIPADLDIDLFPGAELPSARAMAQEVPDGRYRRMASHVLLSACSDSQSAHEIRINGKWRGRFSESLERNLKSSPLPSTTYSDIIERVDKWPAQDPQVEGEHKGRLLFNTTYPSRTHHSWSAHPSGSSSPGYIRVDVGSMRGVLPGTEFVVEDAANNPVGLFRAVDVSLDSSELMADNEDDAFVVAEGWRARVTNWHNDGMVLKVTLDSGIATAIRDGAAQAIVRRFVETQEGAEVMLSQRDTKRIAVQWLSGTLRKWGAGTAELFLLNDVQIADAIDGMAHFNYFLNAYRPGHTALPVTLQLHVLEGESHFPGRRPKGENLIKLENSMMVAELKEANVQYGITVWNHSPYNIYAYLYYFDPSDYTIANWTDPAMQTPLSRSHDGVEACKHGFGYGPNVEGFEFFVPEGKKADTGFLKLFVSTKRLNNLSIEQESPFMKDSRRKARRETFKEVNIWDSYRVVIIVRV</sequence>
<dbReference type="EMBL" id="JACAZI010000015">
    <property type="protein sequence ID" value="KAF7344020.1"/>
    <property type="molecule type" value="Genomic_DNA"/>
</dbReference>
<comment type="similarity">
    <text evidence="1">Belongs to the peptidase C14B family.</text>
</comment>
<dbReference type="InterPro" id="IPR050452">
    <property type="entry name" value="Metacaspase"/>
</dbReference>
<keyword evidence="3" id="KW-0788">Thiol protease</keyword>
<dbReference type="SUPFAM" id="SSF52129">
    <property type="entry name" value="Caspase-like"/>
    <property type="match status" value="1"/>
</dbReference>
<dbReference type="InterPro" id="IPR011600">
    <property type="entry name" value="Pept_C14_caspase"/>
</dbReference>
<name>A0A8H7CN92_9AGAR</name>
<accession>A0A8H7CN92</accession>
<dbReference type="GO" id="GO:0004197">
    <property type="term" value="F:cysteine-type endopeptidase activity"/>
    <property type="evidence" value="ECO:0007669"/>
    <property type="project" value="InterPro"/>
</dbReference>
<dbReference type="InterPro" id="IPR029030">
    <property type="entry name" value="Caspase-like_dom_sf"/>
</dbReference>
<dbReference type="GO" id="GO:0006508">
    <property type="term" value="P:proteolysis"/>
    <property type="evidence" value="ECO:0007669"/>
    <property type="project" value="InterPro"/>
</dbReference>
<feature type="domain" description="Peptidase C14 caspase" evidence="4">
    <location>
        <begin position="11"/>
        <end position="271"/>
    </location>
</feature>
<protein>
    <recommendedName>
        <fullName evidence="4">Peptidase C14 caspase domain-containing protein</fullName>
    </recommendedName>
</protein>
<keyword evidence="6" id="KW-1185">Reference proteome</keyword>
<evidence type="ECO:0000313" key="5">
    <source>
        <dbReference type="EMBL" id="KAF7344020.1"/>
    </source>
</evidence>
<organism evidence="5 6">
    <name type="scientific">Mycena venus</name>
    <dbReference type="NCBI Taxonomy" id="2733690"/>
    <lineage>
        <taxon>Eukaryota</taxon>
        <taxon>Fungi</taxon>
        <taxon>Dikarya</taxon>
        <taxon>Basidiomycota</taxon>
        <taxon>Agaricomycotina</taxon>
        <taxon>Agaricomycetes</taxon>
        <taxon>Agaricomycetidae</taxon>
        <taxon>Agaricales</taxon>
        <taxon>Marasmiineae</taxon>
        <taxon>Mycenaceae</taxon>
        <taxon>Mycena</taxon>
    </lineage>
</organism>
<evidence type="ECO:0000256" key="1">
    <source>
        <dbReference type="ARBA" id="ARBA00009005"/>
    </source>
</evidence>
<reference evidence="5" key="1">
    <citation type="submission" date="2020-05" db="EMBL/GenBank/DDBJ databases">
        <title>Mycena genomes resolve the evolution of fungal bioluminescence.</title>
        <authorList>
            <person name="Tsai I.J."/>
        </authorList>
    </citation>
    <scope>NUCLEOTIDE SEQUENCE</scope>
    <source>
        <strain evidence="5">CCC161011</strain>
    </source>
</reference>
<evidence type="ECO:0000313" key="6">
    <source>
        <dbReference type="Proteomes" id="UP000620124"/>
    </source>
</evidence>
<evidence type="ECO:0000256" key="3">
    <source>
        <dbReference type="ARBA" id="ARBA00022807"/>
    </source>
</evidence>
<dbReference type="PANTHER" id="PTHR48104">
    <property type="entry name" value="METACASPASE-4"/>
    <property type="match status" value="1"/>
</dbReference>
<proteinExistence type="inferred from homology"/>
<dbReference type="GO" id="GO:0005737">
    <property type="term" value="C:cytoplasm"/>
    <property type="evidence" value="ECO:0007669"/>
    <property type="project" value="TreeGrafter"/>
</dbReference>
<dbReference type="Proteomes" id="UP000620124">
    <property type="component" value="Unassembled WGS sequence"/>
</dbReference>
<keyword evidence="3" id="KW-0645">Protease</keyword>
<keyword evidence="3" id="KW-0378">Hydrolase</keyword>
<dbReference type="GO" id="GO:0006915">
    <property type="term" value="P:apoptotic process"/>
    <property type="evidence" value="ECO:0007669"/>
    <property type="project" value="UniProtKB-KW"/>
</dbReference>
<evidence type="ECO:0000259" key="4">
    <source>
        <dbReference type="Pfam" id="PF00656"/>
    </source>
</evidence>
<dbReference type="PANTHER" id="PTHR48104:SF30">
    <property type="entry name" value="METACASPASE-1"/>
    <property type="match status" value="1"/>
</dbReference>
<gene>
    <name evidence="5" type="ORF">MVEN_01691400</name>
</gene>
<dbReference type="Pfam" id="PF00656">
    <property type="entry name" value="Peptidase_C14"/>
    <property type="match status" value="1"/>
</dbReference>
<evidence type="ECO:0000256" key="2">
    <source>
        <dbReference type="ARBA" id="ARBA00022703"/>
    </source>
</evidence>